<keyword evidence="2" id="KW-1185">Reference proteome</keyword>
<proteinExistence type="predicted"/>
<organism evidence="1 2">
    <name type="scientific">Didymella heteroderae</name>
    <dbReference type="NCBI Taxonomy" id="1769908"/>
    <lineage>
        <taxon>Eukaryota</taxon>
        <taxon>Fungi</taxon>
        <taxon>Dikarya</taxon>
        <taxon>Ascomycota</taxon>
        <taxon>Pezizomycotina</taxon>
        <taxon>Dothideomycetes</taxon>
        <taxon>Pleosporomycetidae</taxon>
        <taxon>Pleosporales</taxon>
        <taxon>Pleosporineae</taxon>
        <taxon>Didymellaceae</taxon>
        <taxon>Didymella</taxon>
    </lineage>
</organism>
<name>A0A9P5C033_9PLEO</name>
<dbReference type="Proteomes" id="UP000758155">
    <property type="component" value="Unassembled WGS sequence"/>
</dbReference>
<comment type="caution">
    <text evidence="1">The sequence shown here is derived from an EMBL/GenBank/DDBJ whole genome shotgun (WGS) entry which is preliminary data.</text>
</comment>
<protein>
    <submittedName>
        <fullName evidence="1">Uncharacterized protein</fullName>
    </submittedName>
</protein>
<evidence type="ECO:0000313" key="1">
    <source>
        <dbReference type="EMBL" id="KAF3038677.1"/>
    </source>
</evidence>
<sequence>MALRSTVSIENDFVAMRGRYKNAYRELQDAIKKGTGYIDHLPPFLYIEYALCCTALEDLMVEHKIAAITPTIVHTTAFQDAMRFAEELYCSSRDVSIEKLARANNFRKVDWDALEETWALDHHGVQEQLEDEIGAIGPAFGTAKESLGAALALLEETEHHTWWKQCKLKHPSMACFVDYVPPGIEEGDNGDDIVEQNVIIANLAARGIDTKDTTEEDDTAHEIAYRKPSFQEFDPWWLDEEDKEGRELAGQFSRDQRREAIAKWAAKHGFEGYK</sequence>
<reference evidence="1" key="1">
    <citation type="submission" date="2019-04" db="EMBL/GenBank/DDBJ databases">
        <title>Sequencing of skin fungus with MAO and IRED activity.</title>
        <authorList>
            <person name="Marsaioli A.J."/>
            <person name="Bonatto J.M.C."/>
            <person name="Reis Junior O."/>
        </authorList>
    </citation>
    <scope>NUCLEOTIDE SEQUENCE</scope>
    <source>
        <strain evidence="1">28M1</strain>
    </source>
</reference>
<evidence type="ECO:0000313" key="2">
    <source>
        <dbReference type="Proteomes" id="UP000758155"/>
    </source>
</evidence>
<gene>
    <name evidence="1" type="ORF">E8E12_007619</name>
</gene>
<dbReference type="EMBL" id="SWKV01000035">
    <property type="protein sequence ID" value="KAF3038677.1"/>
    <property type="molecule type" value="Genomic_DNA"/>
</dbReference>
<dbReference type="AlphaFoldDB" id="A0A9P5C033"/>
<dbReference type="OrthoDB" id="3796299at2759"/>
<accession>A0A9P5C033</accession>